<organism evidence="1">
    <name type="scientific">Myoviridae sp. ctIty1</name>
    <dbReference type="NCBI Taxonomy" id="2827673"/>
    <lineage>
        <taxon>Viruses</taxon>
        <taxon>Duplodnaviria</taxon>
        <taxon>Heunggongvirae</taxon>
        <taxon>Uroviricota</taxon>
        <taxon>Caudoviricetes</taxon>
    </lineage>
</organism>
<name>A0A8S5TGP6_9CAUD</name>
<protein>
    <submittedName>
        <fullName evidence="1">Uncharacterized protein</fullName>
    </submittedName>
</protein>
<sequence>MAKKYLTRNARINKYKPKKTELREWLRLIKCKAIDNVLLLDNEDETKEDIKFDLSDIDVIYFNIKEERSSFSPLYALKLRSTGKCYDVNIKDNGVYIIELPYDDLNEQFRKEYQELITDRDFLFDFFADRYLPNEYMNLFPNHLDWIKWMKEEQYTSYFYVVPDRFNTLGRLHYDDIMFFIEEYNTSKLYAVAGNKIYLLDNMRFEDGTGYDTRIQIVGRECNFSYGDFTESHRNDLLYYFPIDDTTLSNDPLNDN</sequence>
<evidence type="ECO:0000313" key="1">
    <source>
        <dbReference type="EMBL" id="DAF62454.1"/>
    </source>
</evidence>
<proteinExistence type="predicted"/>
<reference evidence="1" key="1">
    <citation type="journal article" date="2021" name="Proc. Natl. Acad. Sci. U.S.A.">
        <title>A Catalog of Tens of Thousands of Viruses from Human Metagenomes Reveals Hidden Associations with Chronic Diseases.</title>
        <authorList>
            <person name="Tisza M.J."/>
            <person name="Buck C.B."/>
        </authorList>
    </citation>
    <scope>NUCLEOTIDE SEQUENCE</scope>
    <source>
        <strain evidence="1">CtIty1</strain>
    </source>
</reference>
<dbReference type="EMBL" id="BK032823">
    <property type="protein sequence ID" value="DAF62454.1"/>
    <property type="molecule type" value="Genomic_DNA"/>
</dbReference>
<accession>A0A8S5TGP6</accession>